<dbReference type="InterPro" id="IPR039426">
    <property type="entry name" value="TonB-dep_rcpt-like"/>
</dbReference>
<dbReference type="SUPFAM" id="SSF56935">
    <property type="entry name" value="Porins"/>
    <property type="match status" value="1"/>
</dbReference>
<dbReference type="InterPro" id="IPR008969">
    <property type="entry name" value="CarboxyPept-like_regulatory"/>
</dbReference>
<dbReference type="Pfam" id="PF07715">
    <property type="entry name" value="Plug"/>
    <property type="match status" value="1"/>
</dbReference>
<evidence type="ECO:0000256" key="2">
    <source>
        <dbReference type="SAM" id="Phobius"/>
    </source>
</evidence>
<evidence type="ECO:0000313" key="4">
    <source>
        <dbReference type="EMBL" id="KAA3438801.1"/>
    </source>
</evidence>
<keyword evidence="2" id="KW-1133">Transmembrane helix</keyword>
<keyword evidence="1" id="KW-0813">Transport</keyword>
<accession>A0A5B6TG07</accession>
<gene>
    <name evidence="4" type="ORF">FOA19_16435</name>
</gene>
<dbReference type="NCBIfam" id="TIGR04057">
    <property type="entry name" value="SusC_RagA_signa"/>
    <property type="match status" value="1"/>
</dbReference>
<dbReference type="AlphaFoldDB" id="A0A5B6TG07"/>
<comment type="subcellular location">
    <subcellularLocation>
        <location evidence="1">Cell outer membrane</location>
        <topology evidence="1">Multi-pass membrane protein</topology>
    </subcellularLocation>
</comment>
<sequence length="1079" mass="117996">MKRDLPLKFLLSSYTQKNRALWLKVVLAGFCFVSSAVPSLAVVEKAPKKATGLAVKSSRLAKAGTRVDFQVKGKVTDKTGSPLIGASVSVKGTAIGATTDINGNYAINAPTESGALVVSYIGYLSKEIAIGGKSSIDIVLDEDQTKVDEVVVVAYGTQRKISNVGAQASVSVKELDQPVANISTMLAGRVAGVTGVQRSGQPGYDGADIWIRGIASLSGSSAPLVLVDGVERSMNNIDPQDVESFTILKDASATAVYGVRGANGVILIMTKRGEEGKPRVTFDYNQGLTQFTKVPKLIGGVDYMNITNEAIYTRREPGGNLPTPKYSQEIINKTASGEDPFVYPDVNWLDEVFEKYGKNRNANLNVSGGSPQARYYVSLGYYDETGLFNTDAIAQYNATTRFTRYNVTSNVTLDLTKSTKVDLGIQGYIATGNYPAENAATIYSSALEISPIEYPVMYPGGLVPGRTSNGGSRNPYADAALRGYQNENKNQLFSNLRITQTLDAVTPGLSATAMFAFDAFNQHYIRRSKREDTWIVDPNNPRNPDGTLNLGLAPTFSGQNFLSYGRENGGNRRFYMEGALNYDRVFDKHRVSGLILGNRSDYSNAFAGNFTESIPFRTEGIAARATYSYNDRYFAEVNIGYNGSENFDPANRYGFFPAFGLGWVVSNERFFEPLANTINFLKLRYTDGKVGSDSGAGRFAFLGNVTDDNIRGYTFGRNRAGVGGILEQTYGVAVTWVEARKQDIGIEINAFNSSLGIIFDVFKDRREGAFVTRGDVPAYVGLTSIPSGNLGIVENKGFDGTITYDKNIGDFSMGFRGTFSYNRNKIIENDQAPQLYPWLERRGTPLLANWGYTAEGLYSMEDDVNKDGFITPDDSDQFPVQFGRIQPGDIRYKDLNGDGRIDANDISEIGQGDVPALTYGFGTSLGYKGVDLSFFFQGQAEADIVLEGRSIRAFSGDGGGENLYEIALDRWTEENPNPNAFYPRLSYGSGANGSSNNNQYSSWWLKEIDFLRLKTAEIGYTIPNAISSKVGIGNARVYLRGVNLLTFSNFKLWDPELLTRNGARYPNISVYSLGFNLQF</sequence>
<name>A0A5B6TG07_9BACT</name>
<keyword evidence="1 2" id="KW-0812">Transmembrane</keyword>
<dbReference type="FunFam" id="2.170.130.10:FF:000003">
    <property type="entry name" value="SusC/RagA family TonB-linked outer membrane protein"/>
    <property type="match status" value="1"/>
</dbReference>
<feature type="domain" description="TonB-dependent receptor plug" evidence="3">
    <location>
        <begin position="167"/>
        <end position="265"/>
    </location>
</feature>
<feature type="transmembrane region" description="Helical" evidence="2">
    <location>
        <begin position="21"/>
        <end position="43"/>
    </location>
</feature>
<dbReference type="GO" id="GO:0009279">
    <property type="term" value="C:cell outer membrane"/>
    <property type="evidence" value="ECO:0007669"/>
    <property type="project" value="UniProtKB-SubCell"/>
</dbReference>
<comment type="caution">
    <text evidence="4">The sequence shown here is derived from an EMBL/GenBank/DDBJ whole genome shotgun (WGS) entry which is preliminary data.</text>
</comment>
<protein>
    <submittedName>
        <fullName evidence="4">TonB-dependent receptor</fullName>
    </submittedName>
</protein>
<keyword evidence="1 2" id="KW-0472">Membrane</keyword>
<keyword evidence="5" id="KW-1185">Reference proteome</keyword>
<evidence type="ECO:0000256" key="1">
    <source>
        <dbReference type="PROSITE-ProRule" id="PRU01360"/>
    </source>
</evidence>
<dbReference type="Pfam" id="PF13715">
    <property type="entry name" value="CarbopepD_reg_2"/>
    <property type="match status" value="1"/>
</dbReference>
<dbReference type="Gene3D" id="2.60.40.1120">
    <property type="entry name" value="Carboxypeptidase-like, regulatory domain"/>
    <property type="match status" value="1"/>
</dbReference>
<dbReference type="OrthoDB" id="9768177at2"/>
<evidence type="ECO:0000313" key="5">
    <source>
        <dbReference type="Proteomes" id="UP000324133"/>
    </source>
</evidence>
<comment type="similarity">
    <text evidence="1">Belongs to the TonB-dependent receptor family.</text>
</comment>
<dbReference type="Gene3D" id="2.170.130.10">
    <property type="entry name" value="TonB-dependent receptor, plug domain"/>
    <property type="match status" value="1"/>
</dbReference>
<keyword evidence="1" id="KW-0998">Cell outer membrane</keyword>
<proteinExistence type="inferred from homology"/>
<dbReference type="EMBL" id="VKKY01000002">
    <property type="protein sequence ID" value="KAA3438801.1"/>
    <property type="molecule type" value="Genomic_DNA"/>
</dbReference>
<dbReference type="SUPFAM" id="SSF49464">
    <property type="entry name" value="Carboxypeptidase regulatory domain-like"/>
    <property type="match status" value="1"/>
</dbReference>
<dbReference type="InterPro" id="IPR023997">
    <property type="entry name" value="TonB-dep_OMP_SusC/RagA_CS"/>
</dbReference>
<dbReference type="PROSITE" id="PS52016">
    <property type="entry name" value="TONB_DEPENDENT_REC_3"/>
    <property type="match status" value="1"/>
</dbReference>
<dbReference type="InterPro" id="IPR012910">
    <property type="entry name" value="Plug_dom"/>
</dbReference>
<keyword evidence="1" id="KW-1134">Transmembrane beta strand</keyword>
<keyword evidence="4" id="KW-0675">Receptor</keyword>
<evidence type="ECO:0000259" key="3">
    <source>
        <dbReference type="Pfam" id="PF07715"/>
    </source>
</evidence>
<dbReference type="PROSITE" id="PS00018">
    <property type="entry name" value="EF_HAND_1"/>
    <property type="match status" value="1"/>
</dbReference>
<dbReference type="FunFam" id="2.60.40.1120:FF:000003">
    <property type="entry name" value="Outer membrane protein Omp121"/>
    <property type="match status" value="1"/>
</dbReference>
<dbReference type="InterPro" id="IPR037066">
    <property type="entry name" value="Plug_dom_sf"/>
</dbReference>
<dbReference type="RefSeq" id="WP_149091857.1">
    <property type="nucleotide sequence ID" value="NZ_VKKY01000002.1"/>
</dbReference>
<reference evidence="4 5" key="1">
    <citation type="submission" date="2019-07" db="EMBL/GenBank/DDBJ databases">
        <title>Rufibacter sp. nov., isolated from lake sediment.</title>
        <authorList>
            <person name="Qu J.-H."/>
        </authorList>
    </citation>
    <scope>NUCLEOTIDE SEQUENCE [LARGE SCALE GENOMIC DNA]</scope>
    <source>
        <strain evidence="4 5">NBS58-1</strain>
    </source>
</reference>
<dbReference type="InterPro" id="IPR023996">
    <property type="entry name" value="TonB-dep_OMP_SusC/RagA"/>
</dbReference>
<dbReference type="NCBIfam" id="TIGR04056">
    <property type="entry name" value="OMP_RagA_SusC"/>
    <property type="match status" value="1"/>
</dbReference>
<organism evidence="4 5">
    <name type="scientific">Rufibacter hautae</name>
    <dbReference type="NCBI Taxonomy" id="2595005"/>
    <lineage>
        <taxon>Bacteria</taxon>
        <taxon>Pseudomonadati</taxon>
        <taxon>Bacteroidota</taxon>
        <taxon>Cytophagia</taxon>
        <taxon>Cytophagales</taxon>
        <taxon>Hymenobacteraceae</taxon>
        <taxon>Rufibacter</taxon>
    </lineage>
</organism>
<dbReference type="Proteomes" id="UP000324133">
    <property type="component" value="Unassembled WGS sequence"/>
</dbReference>
<dbReference type="InterPro" id="IPR018247">
    <property type="entry name" value="EF_Hand_1_Ca_BS"/>
</dbReference>